<keyword evidence="1" id="KW-0862">Zinc</keyword>
<keyword evidence="4" id="KW-0804">Transcription</keyword>
<organism evidence="8 9">
    <name type="scientific">Sporothrix bragantina</name>
    <dbReference type="NCBI Taxonomy" id="671064"/>
    <lineage>
        <taxon>Eukaryota</taxon>
        <taxon>Fungi</taxon>
        <taxon>Dikarya</taxon>
        <taxon>Ascomycota</taxon>
        <taxon>Pezizomycotina</taxon>
        <taxon>Sordariomycetes</taxon>
        <taxon>Sordariomycetidae</taxon>
        <taxon>Ophiostomatales</taxon>
        <taxon>Ophiostomataceae</taxon>
        <taxon>Sporothrix</taxon>
    </lineage>
</organism>
<evidence type="ECO:0000256" key="5">
    <source>
        <dbReference type="ARBA" id="ARBA00023242"/>
    </source>
</evidence>
<feature type="domain" description="Xylanolytic transcriptional activator regulatory" evidence="7">
    <location>
        <begin position="199"/>
        <end position="280"/>
    </location>
</feature>
<reference evidence="8 9" key="1">
    <citation type="submission" date="2024-01" db="EMBL/GenBank/DDBJ databases">
        <authorList>
            <person name="Allen C."/>
            <person name="Tagirdzhanova G."/>
        </authorList>
    </citation>
    <scope>NUCLEOTIDE SEQUENCE [LARGE SCALE GENOMIC DNA]</scope>
</reference>
<evidence type="ECO:0000313" key="8">
    <source>
        <dbReference type="EMBL" id="CAK7233750.1"/>
    </source>
</evidence>
<keyword evidence="5" id="KW-0539">Nucleus</keyword>
<evidence type="ECO:0000256" key="6">
    <source>
        <dbReference type="SAM" id="MobiDB-lite"/>
    </source>
</evidence>
<protein>
    <recommendedName>
        <fullName evidence="7">Xylanolytic transcriptional activator regulatory domain-containing protein</fullName>
    </recommendedName>
</protein>
<dbReference type="Proteomes" id="UP001642406">
    <property type="component" value="Unassembled WGS sequence"/>
</dbReference>
<comment type="caution">
    <text evidence="8">The sequence shown here is derived from an EMBL/GenBank/DDBJ whole genome shotgun (WGS) entry which is preliminary data.</text>
</comment>
<evidence type="ECO:0000256" key="2">
    <source>
        <dbReference type="ARBA" id="ARBA00023015"/>
    </source>
</evidence>
<name>A0ABP0CRX8_9PEZI</name>
<dbReference type="InterPro" id="IPR007219">
    <property type="entry name" value="XnlR_reg_dom"/>
</dbReference>
<dbReference type="PANTHER" id="PTHR47171">
    <property type="entry name" value="FARA-RELATED"/>
    <property type="match status" value="1"/>
</dbReference>
<evidence type="ECO:0000313" key="9">
    <source>
        <dbReference type="Proteomes" id="UP001642406"/>
    </source>
</evidence>
<evidence type="ECO:0000259" key="7">
    <source>
        <dbReference type="SMART" id="SM00906"/>
    </source>
</evidence>
<dbReference type="Pfam" id="PF04082">
    <property type="entry name" value="Fungal_trans"/>
    <property type="match status" value="1"/>
</dbReference>
<evidence type="ECO:0000256" key="4">
    <source>
        <dbReference type="ARBA" id="ARBA00023163"/>
    </source>
</evidence>
<accession>A0ABP0CRX8</accession>
<keyword evidence="3" id="KW-0238">DNA-binding</keyword>
<gene>
    <name evidence="8" type="ORF">SBRCBS47491_008717</name>
</gene>
<evidence type="ECO:0000256" key="3">
    <source>
        <dbReference type="ARBA" id="ARBA00023125"/>
    </source>
</evidence>
<sequence>MPPRAQVGSTEKQKAKRRALLVSAHSHSSTPSHSTAGRSCGSLRPSVQTSFGDSGYMQMLSLDNVVDRDMPPACEADRFAVHATAEQADLSPTLLAGFVESYLEFCYAWCPMLDGQFLETHDGPLLESPLLQQALALCGASINPPLIQARAPSDYYVAAKALFYNHSAREEYALVRIAAISLFFWWSTGAPNLANMDNAWWWTGIAIRVAQEAGLHREPRLQPHSQDNHPSNSLWDTPGLRRRIWWTLFARDRILSLSQGRPAVIDQDYCDVQMVSVDDFPDPSSPHAQLFVHWVQLMEISGRVGKHLSKTAERRTETATAALSSDLTSWLRRLPPSLSTDTIAIGTERTTTFCRDRHRLYISYLTLVTLLHLGMKDAPSASVLLPQASNAAIISASATARLFADIMVRGKMRFLSGDAGWEVAVALLPLLYARRFDDLRVHAEADIHTLRTALNQMALLWPSARMFAAAFDKLAVDEPSMITVDNVNTVVANTLDTFDTLNSLDCVLPSELFPFVTGQTSPLIGAVFAHNTVMAFPGLEWPLDLSTSLQGFLSLYNDAPLDLQM</sequence>
<evidence type="ECO:0000256" key="1">
    <source>
        <dbReference type="ARBA" id="ARBA00022833"/>
    </source>
</evidence>
<feature type="compositionally biased region" description="Low complexity" evidence="6">
    <location>
        <begin position="23"/>
        <end position="36"/>
    </location>
</feature>
<keyword evidence="2" id="KW-0805">Transcription regulation</keyword>
<dbReference type="PANTHER" id="PTHR47171:SF5">
    <property type="entry name" value="ZN(II)2CYS6 TRANSCRIPTION FACTOR (EUROFUNG)"/>
    <property type="match status" value="1"/>
</dbReference>
<keyword evidence="9" id="KW-1185">Reference proteome</keyword>
<dbReference type="CDD" id="cd12148">
    <property type="entry name" value="fungal_TF_MHR"/>
    <property type="match status" value="1"/>
</dbReference>
<dbReference type="SMART" id="SM00906">
    <property type="entry name" value="Fungal_trans"/>
    <property type="match status" value="1"/>
</dbReference>
<dbReference type="InterPro" id="IPR052073">
    <property type="entry name" value="Amide_Lactam_Regulators"/>
</dbReference>
<proteinExistence type="predicted"/>
<dbReference type="EMBL" id="CAWUHC010000119">
    <property type="protein sequence ID" value="CAK7233750.1"/>
    <property type="molecule type" value="Genomic_DNA"/>
</dbReference>
<feature type="region of interest" description="Disordered" evidence="6">
    <location>
        <begin position="1"/>
        <end position="44"/>
    </location>
</feature>